<dbReference type="SUPFAM" id="SSF56112">
    <property type="entry name" value="Protein kinase-like (PK-like)"/>
    <property type="match status" value="1"/>
</dbReference>
<sequence>MTSRGDANWEPPVQAFMTWLQKPRVTGTQDASLGLEDFVPISEITRHLRRYGLLRELFSYLLPQEDVREVGSMILSNYTIVFAILVHIGRPRQIVNFLPHDMLCDTKLPFEHRPSQFPLDPFDDDRNSFFGHFQAVQPRFCPKNLIRGTLNVRDEQRMPFLEKSFIGRGASAKVYKVKVHADYDHMKKEDGSSTPSKEHIWYALKAYEGRDSKRYHDAETKAFKKIHRTGLKEWHIVGYHCCYVHRGAYYAIFELADMGTLEEYMRINPPPSTDADVAAFWASFLPMIEAIVELHDMNECDDDEDDEDSNGDNDRLMLWSRDRFQCIHQDIKPSNILVQTKQNAANIFDCSIGLADLGLSSLRRIDSGIPFRDNFGTKTYGAPECFRKDKVDDRRNIRVTPKVDVWSFLAVLSEICVWVTYGYNGAHGVQNYRDRRTEFNAKTARGSDCFHRGGEESTAVADEHERIANEPGSDHITRQLVQLLPNVLRQNPKDRPSATVLRQHFTGILARSK</sequence>
<dbReference type="PANTHER" id="PTHR24359:SF1">
    <property type="entry name" value="INHIBITOR OF NUCLEAR FACTOR KAPPA-B KINASE EPSILON SUBUNIT HOMOLOG 1-RELATED"/>
    <property type="match status" value="1"/>
</dbReference>
<name>A0AB34KDP5_9PEZI</name>
<dbReference type="EMBL" id="JAAQHG020000044">
    <property type="protein sequence ID" value="KAL1582763.1"/>
    <property type="molecule type" value="Genomic_DNA"/>
</dbReference>
<comment type="caution">
    <text evidence="2">The sequence shown here is derived from an EMBL/GenBank/DDBJ whole genome shotgun (WGS) entry which is preliminary data.</text>
</comment>
<dbReference type="SMART" id="SM00220">
    <property type="entry name" value="S_TKc"/>
    <property type="match status" value="1"/>
</dbReference>
<dbReference type="Gene3D" id="1.10.510.10">
    <property type="entry name" value="Transferase(Phosphotransferase) domain 1"/>
    <property type="match status" value="1"/>
</dbReference>
<organism evidence="2 3">
    <name type="scientific">Cladosporium halotolerans</name>
    <dbReference type="NCBI Taxonomy" id="1052096"/>
    <lineage>
        <taxon>Eukaryota</taxon>
        <taxon>Fungi</taxon>
        <taxon>Dikarya</taxon>
        <taxon>Ascomycota</taxon>
        <taxon>Pezizomycotina</taxon>
        <taxon>Dothideomycetes</taxon>
        <taxon>Dothideomycetidae</taxon>
        <taxon>Cladosporiales</taxon>
        <taxon>Cladosporiaceae</taxon>
        <taxon>Cladosporium</taxon>
    </lineage>
</organism>
<dbReference type="GO" id="GO:0004674">
    <property type="term" value="F:protein serine/threonine kinase activity"/>
    <property type="evidence" value="ECO:0007669"/>
    <property type="project" value="TreeGrafter"/>
</dbReference>
<reference evidence="2 3" key="1">
    <citation type="journal article" date="2020" name="Microbiol. Resour. Announc.">
        <title>Draft Genome Sequence of a Cladosporium Species Isolated from the Mesophotic Ascidian Didemnum maculosum.</title>
        <authorList>
            <person name="Gioti A."/>
            <person name="Siaperas R."/>
            <person name="Nikolaivits E."/>
            <person name="Le Goff G."/>
            <person name="Ouazzani J."/>
            <person name="Kotoulas G."/>
            <person name="Topakas E."/>
        </authorList>
    </citation>
    <scope>NUCLEOTIDE SEQUENCE [LARGE SCALE GENOMIC DNA]</scope>
    <source>
        <strain evidence="2 3">TM138-S3</strain>
    </source>
</reference>
<accession>A0AB34KDP5</accession>
<proteinExistence type="predicted"/>
<evidence type="ECO:0000313" key="2">
    <source>
        <dbReference type="EMBL" id="KAL1582763.1"/>
    </source>
</evidence>
<dbReference type="RefSeq" id="XP_069225870.1">
    <property type="nucleotide sequence ID" value="XM_069376962.1"/>
</dbReference>
<dbReference type="PANTHER" id="PTHR24359">
    <property type="entry name" value="SERINE/THREONINE-PROTEIN KINASE SBK1"/>
    <property type="match status" value="1"/>
</dbReference>
<gene>
    <name evidence="2" type="ORF">WHR41_08358</name>
</gene>
<dbReference type="InterPro" id="IPR000719">
    <property type="entry name" value="Prot_kinase_dom"/>
</dbReference>
<dbReference type="Proteomes" id="UP000803884">
    <property type="component" value="Unassembled WGS sequence"/>
</dbReference>
<keyword evidence="3" id="KW-1185">Reference proteome</keyword>
<dbReference type="PROSITE" id="PS50011">
    <property type="entry name" value="PROTEIN_KINASE_DOM"/>
    <property type="match status" value="1"/>
</dbReference>
<dbReference type="GO" id="GO:0005524">
    <property type="term" value="F:ATP binding"/>
    <property type="evidence" value="ECO:0007669"/>
    <property type="project" value="InterPro"/>
</dbReference>
<dbReference type="InterPro" id="IPR011009">
    <property type="entry name" value="Kinase-like_dom_sf"/>
</dbReference>
<feature type="domain" description="Protein kinase" evidence="1">
    <location>
        <begin position="160"/>
        <end position="507"/>
    </location>
</feature>
<dbReference type="InterPro" id="IPR008271">
    <property type="entry name" value="Ser/Thr_kinase_AS"/>
</dbReference>
<evidence type="ECO:0000313" key="3">
    <source>
        <dbReference type="Proteomes" id="UP000803884"/>
    </source>
</evidence>
<evidence type="ECO:0000259" key="1">
    <source>
        <dbReference type="PROSITE" id="PS50011"/>
    </source>
</evidence>
<dbReference type="PROSITE" id="PS00108">
    <property type="entry name" value="PROTEIN_KINASE_ST"/>
    <property type="match status" value="1"/>
</dbReference>
<dbReference type="AlphaFoldDB" id="A0AB34KDP5"/>
<dbReference type="GeneID" id="96009800"/>
<protein>
    <recommendedName>
        <fullName evidence="1">Protein kinase domain-containing protein</fullName>
    </recommendedName>
</protein>
<dbReference type="Pfam" id="PF00069">
    <property type="entry name" value="Pkinase"/>
    <property type="match status" value="1"/>
</dbReference>